<evidence type="ECO:0000256" key="1">
    <source>
        <dbReference type="SAM" id="MobiDB-lite"/>
    </source>
</evidence>
<sequence length="623" mass="70650">MKKLQFLLLICILTFTISCGQQKRYVSYKVQKGETMRDIAKRLNMKTRDLLRLNPDVDRKPTANTVIVIPNTETKKVISSSTKNSKNTDAQKVSTDTNEKQVNPLKEKVTETPDTSKLVYQQTVYEYQTHTVKASETVYRITKKYNISKDDLIKWNPDFPEISNNTISIGQILKVKPIAKTIAVDKETILKNFLTHTVKTKETVYSLTRFYNISKDALIQLNPEYPALKNNELSTGQLLKIKPIEAVNSSDNYAFYKDNIKEDIAINLAILLPFRAKEYSNMTAVDIFSQEKNSSAKLANMVTDFYLGAEMAVDSIKKQHITVNLNLFDTGNRGKNIASILAKNSLENTDVVIGPFYSDKAEIVASKVKSPVIFPHFSSNQDKFSGSKLVKTAPDKNSYTDYLISYLKETYNGEQIFVVGDGKTASNSKINKIVSQLKTHDSITNIHVLKPTKGYIKRALFTRKMTSKKRNWVLITSDDNVAIADVLNSMIGVPDNIKLQVFAIEKHNAYEKLENNKLASVNFTYVSDSYTDDSSKDVTIFNKKYYKKNNTIPSDYAIKGFDITYDVLMRLASGKALTNTFKEGVSLRLENKFDYHKKMFGSTSNKGLFMVKYNKDLSLTRLK</sequence>
<keyword evidence="4" id="KW-1185">Reference proteome</keyword>
<dbReference type="SUPFAM" id="SSF54106">
    <property type="entry name" value="LysM domain"/>
    <property type="match status" value="3"/>
</dbReference>
<dbReference type="EMBL" id="OENF01000010">
    <property type="protein sequence ID" value="SOS74290.1"/>
    <property type="molecule type" value="Genomic_DNA"/>
</dbReference>
<dbReference type="SMART" id="SM00257">
    <property type="entry name" value="LysM"/>
    <property type="match status" value="3"/>
</dbReference>
<dbReference type="SUPFAM" id="SSF53822">
    <property type="entry name" value="Periplasmic binding protein-like I"/>
    <property type="match status" value="1"/>
</dbReference>
<dbReference type="InterPro" id="IPR018392">
    <property type="entry name" value="LysM"/>
</dbReference>
<dbReference type="PANTHER" id="PTHR33734:SF22">
    <property type="entry name" value="MEMBRANE-BOUND LYTIC MUREIN TRANSGLYCOSYLASE D"/>
    <property type="match status" value="1"/>
</dbReference>
<dbReference type="AlphaFoldDB" id="A0A2H1YFT7"/>
<reference evidence="4" key="1">
    <citation type="submission" date="2017-11" db="EMBL/GenBank/DDBJ databases">
        <authorList>
            <person name="Duchaud E."/>
        </authorList>
    </citation>
    <scope>NUCLEOTIDE SEQUENCE [LARGE SCALE GENOMIC DNA]</scope>
    <source>
        <strain evidence="4">Tenacibaculum sp. TNO020</strain>
    </source>
</reference>
<dbReference type="PANTHER" id="PTHR33734">
    <property type="entry name" value="LYSM DOMAIN-CONTAINING GPI-ANCHORED PROTEIN 2"/>
    <property type="match status" value="1"/>
</dbReference>
<feature type="domain" description="LysM" evidence="2">
    <location>
        <begin position="26"/>
        <end position="69"/>
    </location>
</feature>
<dbReference type="InterPro" id="IPR036779">
    <property type="entry name" value="LysM_dom_sf"/>
</dbReference>
<accession>A0A2H1YFT7</accession>
<dbReference type="Pfam" id="PF01476">
    <property type="entry name" value="LysM"/>
    <property type="match status" value="3"/>
</dbReference>
<organism evidence="3 4">
    <name type="scientific">Tenacibaculum piscium</name>
    <dbReference type="NCBI Taxonomy" id="1458515"/>
    <lineage>
        <taxon>Bacteria</taxon>
        <taxon>Pseudomonadati</taxon>
        <taxon>Bacteroidota</taxon>
        <taxon>Flavobacteriia</taxon>
        <taxon>Flavobacteriales</taxon>
        <taxon>Flavobacteriaceae</taxon>
        <taxon>Tenacibaculum</taxon>
    </lineage>
</organism>
<proteinExistence type="predicted"/>
<evidence type="ECO:0000313" key="3">
    <source>
        <dbReference type="EMBL" id="SOS74290.1"/>
    </source>
</evidence>
<feature type="compositionally biased region" description="Polar residues" evidence="1">
    <location>
        <begin position="77"/>
        <end position="96"/>
    </location>
</feature>
<dbReference type="PROSITE" id="PS51782">
    <property type="entry name" value="LYSM"/>
    <property type="match status" value="3"/>
</dbReference>
<dbReference type="OrthoDB" id="2149800at2"/>
<evidence type="ECO:0000313" key="4">
    <source>
        <dbReference type="Proteomes" id="UP000234211"/>
    </source>
</evidence>
<dbReference type="Gene3D" id="3.40.50.2300">
    <property type="match status" value="2"/>
</dbReference>
<dbReference type="RefSeq" id="WP_101916780.1">
    <property type="nucleotide sequence ID" value="NZ_JAJGWX010000042.1"/>
</dbReference>
<feature type="region of interest" description="Disordered" evidence="1">
    <location>
        <begin position="77"/>
        <end position="104"/>
    </location>
</feature>
<dbReference type="CDD" id="cd00118">
    <property type="entry name" value="LysM"/>
    <property type="match status" value="3"/>
</dbReference>
<dbReference type="Proteomes" id="UP000234211">
    <property type="component" value="Unassembled WGS sequence"/>
</dbReference>
<feature type="domain" description="LysM" evidence="2">
    <location>
        <begin position="128"/>
        <end position="175"/>
    </location>
</feature>
<protein>
    <recommendedName>
        <fullName evidence="2">LysM domain-containing protein</fullName>
    </recommendedName>
</protein>
<dbReference type="GO" id="GO:0008932">
    <property type="term" value="F:lytic endotransglycosylase activity"/>
    <property type="evidence" value="ECO:0007669"/>
    <property type="project" value="TreeGrafter"/>
</dbReference>
<dbReference type="Gene3D" id="3.10.350.10">
    <property type="entry name" value="LysM domain"/>
    <property type="match status" value="3"/>
</dbReference>
<evidence type="ECO:0000259" key="2">
    <source>
        <dbReference type="PROSITE" id="PS51782"/>
    </source>
</evidence>
<dbReference type="PROSITE" id="PS51257">
    <property type="entry name" value="PROKAR_LIPOPROTEIN"/>
    <property type="match status" value="1"/>
</dbReference>
<name>A0A2H1YFT7_9FLAO</name>
<dbReference type="InterPro" id="IPR028082">
    <property type="entry name" value="Peripla_BP_I"/>
</dbReference>
<feature type="domain" description="LysM" evidence="2">
    <location>
        <begin position="194"/>
        <end position="241"/>
    </location>
</feature>
<gene>
    <name evidence="3" type="ORF">TNO020_180324</name>
</gene>